<proteinExistence type="predicted"/>
<evidence type="ECO:0000313" key="4">
    <source>
        <dbReference type="Proteomes" id="UP000184330"/>
    </source>
</evidence>
<feature type="domain" description="2EXR" evidence="2">
    <location>
        <begin position="90"/>
        <end position="184"/>
    </location>
</feature>
<sequence>MSPSQSELLHEKLVQAQSSGRKSQARIGIENNTSATHAPGEPAQQEKENPSPKPELSGKIYHPQTAFNPTEDATSDIKPAAENDASFNTFTLFLKLPAEIQLNVWKFAAKPEPRDIQVTLSKETINAVDKGYLKAITPPPAILHTCHDARVAGLKTYKTKAFIVERKGREEEEIIYAIPELDTIIVHLPKWTPGLSAPFRGTSATASHTTSRWQDSAHAMWYI</sequence>
<dbReference type="Pfam" id="PF20150">
    <property type="entry name" value="2EXR"/>
    <property type="match status" value="1"/>
</dbReference>
<keyword evidence="4" id="KW-1185">Reference proteome</keyword>
<name>A0A1L7WRX2_9HELO</name>
<dbReference type="AlphaFoldDB" id="A0A1L7WRX2"/>
<evidence type="ECO:0000313" key="3">
    <source>
        <dbReference type="EMBL" id="CZR55528.1"/>
    </source>
</evidence>
<accession>A0A1L7WRX2</accession>
<dbReference type="InterPro" id="IPR045518">
    <property type="entry name" value="2EXR"/>
</dbReference>
<evidence type="ECO:0000259" key="2">
    <source>
        <dbReference type="Pfam" id="PF20150"/>
    </source>
</evidence>
<protein>
    <recommendedName>
        <fullName evidence="2">2EXR domain-containing protein</fullName>
    </recommendedName>
</protein>
<evidence type="ECO:0000256" key="1">
    <source>
        <dbReference type="SAM" id="MobiDB-lite"/>
    </source>
</evidence>
<dbReference type="PANTHER" id="PTHR35910:SF6">
    <property type="entry name" value="2EXR DOMAIN-CONTAINING PROTEIN"/>
    <property type="match status" value="1"/>
</dbReference>
<dbReference type="OrthoDB" id="3513892at2759"/>
<gene>
    <name evidence="3" type="ORF">PAC_05416</name>
</gene>
<reference evidence="3 4" key="1">
    <citation type="submission" date="2016-03" db="EMBL/GenBank/DDBJ databases">
        <authorList>
            <person name="Ploux O."/>
        </authorList>
    </citation>
    <scope>NUCLEOTIDE SEQUENCE [LARGE SCALE GENOMIC DNA]</scope>
    <source>
        <strain evidence="3 4">UAMH 11012</strain>
    </source>
</reference>
<dbReference type="EMBL" id="FJOG01000006">
    <property type="protein sequence ID" value="CZR55528.1"/>
    <property type="molecule type" value="Genomic_DNA"/>
</dbReference>
<dbReference type="Proteomes" id="UP000184330">
    <property type="component" value="Unassembled WGS sequence"/>
</dbReference>
<organism evidence="3 4">
    <name type="scientific">Phialocephala subalpina</name>
    <dbReference type="NCBI Taxonomy" id="576137"/>
    <lineage>
        <taxon>Eukaryota</taxon>
        <taxon>Fungi</taxon>
        <taxon>Dikarya</taxon>
        <taxon>Ascomycota</taxon>
        <taxon>Pezizomycotina</taxon>
        <taxon>Leotiomycetes</taxon>
        <taxon>Helotiales</taxon>
        <taxon>Mollisiaceae</taxon>
        <taxon>Phialocephala</taxon>
        <taxon>Phialocephala fortinii species complex</taxon>
    </lineage>
</organism>
<feature type="region of interest" description="Disordered" evidence="1">
    <location>
        <begin position="1"/>
        <end position="76"/>
    </location>
</feature>
<dbReference type="PANTHER" id="PTHR35910">
    <property type="entry name" value="2EXR DOMAIN-CONTAINING PROTEIN"/>
    <property type="match status" value="1"/>
</dbReference>